<dbReference type="InterPro" id="IPR012997">
    <property type="entry name" value="RplA"/>
</dbReference>
<dbReference type="GO" id="GO:0042834">
    <property type="term" value="F:peptidoglycan binding"/>
    <property type="evidence" value="ECO:0007669"/>
    <property type="project" value="InterPro"/>
</dbReference>
<evidence type="ECO:0000313" key="7">
    <source>
        <dbReference type="EMBL" id="SKA69676.1"/>
    </source>
</evidence>
<dbReference type="AlphaFoldDB" id="A0A1T4VXE9"/>
<dbReference type="CDD" id="cd22268">
    <property type="entry name" value="DPBB_RlpA-like"/>
    <property type="match status" value="1"/>
</dbReference>
<accession>A0A1T4VXE9</accession>
<dbReference type="PROSITE" id="PS51724">
    <property type="entry name" value="SPOR"/>
    <property type="match status" value="1"/>
</dbReference>
<evidence type="ECO:0000256" key="4">
    <source>
        <dbReference type="HAMAP-Rule" id="MF_02071"/>
    </source>
</evidence>
<dbReference type="PANTHER" id="PTHR34183">
    <property type="entry name" value="ENDOLYTIC PEPTIDOGLYCAN TRANSGLYCOSYLASE RLPA"/>
    <property type="match status" value="1"/>
</dbReference>
<evidence type="ECO:0000256" key="2">
    <source>
        <dbReference type="ARBA" id="ARBA00023239"/>
    </source>
</evidence>
<feature type="domain" description="SPOR" evidence="6">
    <location>
        <begin position="205"/>
        <end position="285"/>
    </location>
</feature>
<dbReference type="SUPFAM" id="SSF50685">
    <property type="entry name" value="Barwin-like endoglucanases"/>
    <property type="match status" value="1"/>
</dbReference>
<keyword evidence="4" id="KW-1003">Cell membrane</keyword>
<dbReference type="EC" id="4.2.2.-" evidence="4"/>
<dbReference type="InterPro" id="IPR036908">
    <property type="entry name" value="RlpA-like_sf"/>
</dbReference>
<dbReference type="Pfam" id="PF03330">
    <property type="entry name" value="DPBB_1"/>
    <property type="match status" value="1"/>
</dbReference>
<evidence type="ECO:0000256" key="5">
    <source>
        <dbReference type="RuleBase" id="RU003495"/>
    </source>
</evidence>
<dbReference type="SUPFAM" id="SSF110997">
    <property type="entry name" value="Sporulation related repeat"/>
    <property type="match status" value="1"/>
</dbReference>
<dbReference type="STRING" id="92487.SAMN02745130_00540"/>
<comment type="similarity">
    <text evidence="4 5">Belongs to the RlpA family.</text>
</comment>
<dbReference type="HAMAP" id="MF_02071">
    <property type="entry name" value="RlpA"/>
    <property type="match status" value="1"/>
</dbReference>
<keyword evidence="2 4" id="KW-0456">Lyase</keyword>
<keyword evidence="8" id="KW-1185">Reference proteome</keyword>
<dbReference type="NCBIfam" id="TIGR00413">
    <property type="entry name" value="rlpA"/>
    <property type="match status" value="1"/>
</dbReference>
<dbReference type="GO" id="GO:0071555">
    <property type="term" value="P:cell wall organization"/>
    <property type="evidence" value="ECO:0007669"/>
    <property type="project" value="UniProtKB-KW"/>
</dbReference>
<reference evidence="7 8" key="1">
    <citation type="submission" date="2017-02" db="EMBL/GenBank/DDBJ databases">
        <authorList>
            <person name="Peterson S.W."/>
        </authorList>
    </citation>
    <scope>NUCLEOTIDE SEQUENCE [LARGE SCALE GENOMIC DNA]</scope>
    <source>
        <strain evidence="7 8">ATCC 49788</strain>
    </source>
</reference>
<evidence type="ECO:0000256" key="1">
    <source>
        <dbReference type="ARBA" id="ARBA00022729"/>
    </source>
</evidence>
<comment type="subcellular location">
    <subcellularLocation>
        <location evidence="4">Cell membrane</location>
        <topology evidence="4">Lipid-anchor</topology>
    </subcellularLocation>
</comment>
<keyword evidence="4" id="KW-0472">Membrane</keyword>
<name>A0A1T4VXE9_9GAMM</name>
<dbReference type="InterPro" id="IPR034718">
    <property type="entry name" value="RlpA"/>
</dbReference>
<dbReference type="PROSITE" id="PS51257">
    <property type="entry name" value="PROKAR_LIPOPROTEIN"/>
    <property type="match status" value="1"/>
</dbReference>
<dbReference type="GO" id="GO:0005886">
    <property type="term" value="C:plasma membrane"/>
    <property type="evidence" value="ECO:0007669"/>
    <property type="project" value="UniProtKB-SubCell"/>
</dbReference>
<sequence length="287" mass="30739">MMITTMKKIQQALLWVFTTGLVGCSALTTDDPTATGSIPPLKLDNQASTCGNEPSYTLKGKTYQVLNSVQGYQEEGLASWYGPEFQGAKTAGCETFDMNSFSAAHPTLPLPSFVRVTHLGNKKSVIVRVNDRGPFETEGLIQVSLAAANALGMATKGGETAPVRVEALDTQQNAALEAGQSKLAERARVKAKPNPAQIAAEQTAKASGKSFYVVVNNFAEQAEALEMFVRLTSVGLSKTEMATAAQEGKQMHQVRIGPLYTQDQIDHVKDALESNGLATFRVVAINQ</sequence>
<dbReference type="Gene3D" id="2.40.40.10">
    <property type="entry name" value="RlpA-like domain"/>
    <property type="match status" value="1"/>
</dbReference>
<dbReference type="InterPro" id="IPR007730">
    <property type="entry name" value="SPOR-like_dom"/>
</dbReference>
<keyword evidence="1" id="KW-0732">Signal</keyword>
<dbReference type="Gene3D" id="3.30.70.1070">
    <property type="entry name" value="Sporulation related repeat"/>
    <property type="match status" value="1"/>
</dbReference>
<dbReference type="PANTHER" id="PTHR34183:SF1">
    <property type="entry name" value="ENDOLYTIC PEPTIDOGLYCAN TRANSGLYCOSYLASE RLPA"/>
    <property type="match status" value="1"/>
</dbReference>
<proteinExistence type="inferred from homology"/>
<keyword evidence="3 4" id="KW-0961">Cell wall biogenesis/degradation</keyword>
<evidence type="ECO:0000313" key="8">
    <source>
        <dbReference type="Proteomes" id="UP000190460"/>
    </source>
</evidence>
<dbReference type="EMBL" id="FUYB01000002">
    <property type="protein sequence ID" value="SKA69676.1"/>
    <property type="molecule type" value="Genomic_DNA"/>
</dbReference>
<keyword evidence="4" id="KW-0564">Palmitate</keyword>
<protein>
    <recommendedName>
        <fullName evidence="4">Endolytic peptidoglycan transglycosylase RlpA</fullName>
        <ecNumber evidence="4">4.2.2.-</ecNumber>
    </recommendedName>
</protein>
<evidence type="ECO:0000256" key="3">
    <source>
        <dbReference type="ARBA" id="ARBA00023316"/>
    </source>
</evidence>
<dbReference type="GO" id="GO:0000270">
    <property type="term" value="P:peptidoglycan metabolic process"/>
    <property type="evidence" value="ECO:0007669"/>
    <property type="project" value="UniProtKB-UniRule"/>
</dbReference>
<comment type="function">
    <text evidence="4">Lytic transglycosylase with a strong preference for naked glycan strands that lack stem peptides.</text>
</comment>
<evidence type="ECO:0000259" key="6">
    <source>
        <dbReference type="PROSITE" id="PS51724"/>
    </source>
</evidence>
<dbReference type="Proteomes" id="UP000190460">
    <property type="component" value="Unassembled WGS sequence"/>
</dbReference>
<dbReference type="GO" id="GO:0009279">
    <property type="term" value="C:cell outer membrane"/>
    <property type="evidence" value="ECO:0007669"/>
    <property type="project" value="TreeGrafter"/>
</dbReference>
<dbReference type="GO" id="GO:0008932">
    <property type="term" value="F:lytic endotransglycosylase activity"/>
    <property type="evidence" value="ECO:0007669"/>
    <property type="project" value="UniProtKB-UniRule"/>
</dbReference>
<keyword evidence="4 7" id="KW-0449">Lipoprotein</keyword>
<gene>
    <name evidence="4" type="primary">rlpA</name>
    <name evidence="7" type="ORF">SAMN02745130_00540</name>
</gene>
<organism evidence="7 8">
    <name type="scientific">Thiothrix eikelboomii</name>
    <dbReference type="NCBI Taxonomy" id="92487"/>
    <lineage>
        <taxon>Bacteria</taxon>
        <taxon>Pseudomonadati</taxon>
        <taxon>Pseudomonadota</taxon>
        <taxon>Gammaproteobacteria</taxon>
        <taxon>Thiotrichales</taxon>
        <taxon>Thiotrichaceae</taxon>
        <taxon>Thiothrix</taxon>
    </lineage>
</organism>
<dbReference type="InterPro" id="IPR036680">
    <property type="entry name" value="SPOR-like_sf"/>
</dbReference>
<dbReference type="Pfam" id="PF05036">
    <property type="entry name" value="SPOR"/>
    <property type="match status" value="1"/>
</dbReference>
<dbReference type="InterPro" id="IPR009009">
    <property type="entry name" value="RlpA-like_DPBB"/>
</dbReference>